<feature type="region of interest" description="Disordered" evidence="1">
    <location>
        <begin position="95"/>
        <end position="116"/>
    </location>
</feature>
<reference evidence="3 4" key="1">
    <citation type="submission" date="2013-12" db="EMBL/GenBank/DDBJ databases">
        <authorList>
            <person name="Stott M."/>
        </authorList>
    </citation>
    <scope>NUCLEOTIDE SEQUENCE [LARGE SCALE GENOMIC DNA]</scope>
    <source>
        <strain evidence="3 4">K22</strain>
    </source>
</reference>
<evidence type="ECO:0000313" key="3">
    <source>
        <dbReference type="EMBL" id="CDM64977.1"/>
    </source>
</evidence>
<proteinExistence type="predicted"/>
<keyword evidence="2" id="KW-0812">Transmembrane</keyword>
<dbReference type="RefSeq" id="WP_041975044.1">
    <property type="nucleotide sequence ID" value="NZ_CBXV010000004.1"/>
</dbReference>
<evidence type="ECO:0000256" key="2">
    <source>
        <dbReference type="SAM" id="Phobius"/>
    </source>
</evidence>
<dbReference type="EMBL" id="CBXV010000004">
    <property type="protein sequence ID" value="CDM64977.1"/>
    <property type="molecule type" value="Genomic_DNA"/>
</dbReference>
<dbReference type="STRING" id="454194.PYK22_00973"/>
<evidence type="ECO:0000313" key="4">
    <source>
        <dbReference type="Proteomes" id="UP000031518"/>
    </source>
</evidence>
<keyword evidence="2" id="KW-0472">Membrane</keyword>
<dbReference type="AlphaFoldDB" id="A0A0B6WW54"/>
<reference evidence="3 4" key="2">
    <citation type="submission" date="2015-01" db="EMBL/GenBank/DDBJ databases">
        <title>Complete genome sequence of Pyrinomonas methylaliphatogenes type strain K22T.</title>
        <authorList>
            <person name="Lee K.C.Y."/>
            <person name="Power J.F."/>
            <person name="Dunfield P.F."/>
            <person name="Morgan X.C."/>
            <person name="Huttenhower C."/>
            <person name="Stott M.B."/>
        </authorList>
    </citation>
    <scope>NUCLEOTIDE SEQUENCE [LARGE SCALE GENOMIC DNA]</scope>
    <source>
        <strain evidence="3 4">K22</strain>
    </source>
</reference>
<dbReference type="OrthoDB" id="122473at2"/>
<protein>
    <submittedName>
        <fullName evidence="3">Uncharacterized protein</fullName>
    </submittedName>
</protein>
<name>A0A0B6WW54_9BACT</name>
<gene>
    <name evidence="3" type="ORF">PYK22_00973</name>
</gene>
<evidence type="ECO:0000256" key="1">
    <source>
        <dbReference type="SAM" id="MobiDB-lite"/>
    </source>
</evidence>
<sequence length="116" mass="13283">MAARLTVVFYIILSLEVGLALVFLPWVQPFGLGDWGDNYLLLYAAQKIGLQSLRQVIASGWVRGAVTGLGILNLLMAFWEIFNFKRTVRLLQAQEEHHARPIERDPNSYHLSHHER</sequence>
<dbReference type="Proteomes" id="UP000031518">
    <property type="component" value="Unassembled WGS sequence"/>
</dbReference>
<keyword evidence="4" id="KW-1185">Reference proteome</keyword>
<keyword evidence="2" id="KW-1133">Transmembrane helix</keyword>
<feature type="transmembrane region" description="Helical" evidence="2">
    <location>
        <begin position="7"/>
        <end position="27"/>
    </location>
</feature>
<feature type="transmembrane region" description="Helical" evidence="2">
    <location>
        <begin position="61"/>
        <end position="82"/>
    </location>
</feature>
<accession>A0A0B6WW54</accession>
<organism evidence="3 4">
    <name type="scientific">Pyrinomonas methylaliphatogenes</name>
    <dbReference type="NCBI Taxonomy" id="454194"/>
    <lineage>
        <taxon>Bacteria</taxon>
        <taxon>Pseudomonadati</taxon>
        <taxon>Acidobacteriota</taxon>
        <taxon>Blastocatellia</taxon>
        <taxon>Blastocatellales</taxon>
        <taxon>Pyrinomonadaceae</taxon>
        <taxon>Pyrinomonas</taxon>
    </lineage>
</organism>